<dbReference type="OrthoDB" id="28245at2759"/>
<feature type="compositionally biased region" description="Basic and acidic residues" evidence="3">
    <location>
        <begin position="1"/>
        <end position="19"/>
    </location>
</feature>
<sequence length="628" mass="69233">MKERERSGSVDKEKKDKVKKEKKKKEKKEAASAAPSLLYFSTSTVPTVTHPELPSQLDKFLVTPGMDVVDGLVSRLRVEDMSDVCSDLSTIFEVHGQTRRLIQWAVRKELAATTNSSSVSTLFRQTGVATCMVSIECKRKGGEYLVALLRPFVQRICSETKSMEVDPLRMRSQSAEDLESNRRRLVEASQDALDLIFASASSFPEALKHTFLIAHNEILQKLPNMRWTAISNFYFLRFVAPALVSPKASGVYDGNPSPQALRALMLISKTLSNAANGVPFGDKEGYMTIMNSVILDNQPRMRAFLEKLIGMTADVDAPDTQATLASFPLQSDLHMARCRLLAALYSHRNAVLPGLMNTPTPVPGWTPPARMSLSGNNAAVAFRVPTTDGERKSSSAETTAIGADDKSSKATLGEMLGQLLDAYRVHCPDWVSDEDKETKKKVQDELLERFEEGLAHTMRPVTPLSVPSGRLFRLLLDVEKQRTKELEEELRIIKLKLNTETQAKRDLQLQILRGNNAPASNGPSAGWVRERQRVAGQFGQMYDMLSAFRGRIVDLERLVLNEAATEGAPSGGGGQVPTINFASGQPEHPNAGGALSPRSRAKASKDKAKAQKRRSWNLKLGNPLAHNP</sequence>
<dbReference type="PANTHER" id="PTHR10194">
    <property type="entry name" value="RAS GTPASE-ACTIVATING PROTEINS"/>
    <property type="match status" value="1"/>
</dbReference>
<dbReference type="VEuPathDB" id="AmoebaDB:ACA1_381570"/>
<dbReference type="InterPro" id="IPR039360">
    <property type="entry name" value="Ras_GTPase"/>
</dbReference>
<keyword evidence="2" id="KW-0175">Coiled coil</keyword>
<accession>L8GMY5</accession>
<dbReference type="Gene3D" id="1.10.506.10">
    <property type="entry name" value="GTPase Activation - p120gap, domain 1"/>
    <property type="match status" value="2"/>
</dbReference>
<dbReference type="SUPFAM" id="SSF48350">
    <property type="entry name" value="GTPase activation domain, GAP"/>
    <property type="match status" value="1"/>
</dbReference>
<evidence type="ECO:0000256" key="3">
    <source>
        <dbReference type="SAM" id="MobiDB-lite"/>
    </source>
</evidence>
<evidence type="ECO:0000313" key="5">
    <source>
        <dbReference type="EMBL" id="ELR14440.1"/>
    </source>
</evidence>
<feature type="domain" description="Ras-GAP" evidence="4">
    <location>
        <begin position="80"/>
        <end position="276"/>
    </location>
</feature>
<feature type="region of interest" description="Disordered" evidence="3">
    <location>
        <begin position="565"/>
        <end position="628"/>
    </location>
</feature>
<dbReference type="AlphaFoldDB" id="L8GMY5"/>
<keyword evidence="6" id="KW-1185">Reference proteome</keyword>
<gene>
    <name evidence="5" type="ORF">ACA1_381570</name>
</gene>
<organism evidence="5 6">
    <name type="scientific">Acanthamoeba castellanii (strain ATCC 30010 / Neff)</name>
    <dbReference type="NCBI Taxonomy" id="1257118"/>
    <lineage>
        <taxon>Eukaryota</taxon>
        <taxon>Amoebozoa</taxon>
        <taxon>Discosea</taxon>
        <taxon>Longamoebia</taxon>
        <taxon>Centramoebida</taxon>
        <taxon>Acanthamoebidae</taxon>
        <taxon>Acanthamoeba</taxon>
    </lineage>
</organism>
<dbReference type="KEGG" id="acan:ACA1_381570"/>
<dbReference type="PROSITE" id="PS50018">
    <property type="entry name" value="RAS_GTPASE_ACTIV_2"/>
    <property type="match status" value="1"/>
</dbReference>
<evidence type="ECO:0000313" key="6">
    <source>
        <dbReference type="Proteomes" id="UP000011083"/>
    </source>
</evidence>
<dbReference type="STRING" id="1257118.L8GMY5"/>
<dbReference type="GO" id="GO:0005096">
    <property type="term" value="F:GTPase activator activity"/>
    <property type="evidence" value="ECO:0007669"/>
    <property type="project" value="UniProtKB-KW"/>
</dbReference>
<dbReference type="InterPro" id="IPR008936">
    <property type="entry name" value="Rho_GTPase_activation_prot"/>
</dbReference>
<dbReference type="Proteomes" id="UP000011083">
    <property type="component" value="Unassembled WGS sequence"/>
</dbReference>
<protein>
    <submittedName>
        <fullName evidence="5">GTPaseactivator protein for Ras-like GTPase</fullName>
    </submittedName>
</protein>
<dbReference type="PANTHER" id="PTHR10194:SF60">
    <property type="entry name" value="RAS GTPASE-ACTIVATING PROTEIN RASKOL"/>
    <property type="match status" value="1"/>
</dbReference>
<name>L8GMY5_ACACF</name>
<reference evidence="5 6" key="1">
    <citation type="journal article" date="2013" name="Genome Biol.">
        <title>Genome of Acanthamoeba castellanii highlights extensive lateral gene transfer and early evolution of tyrosine kinase signaling.</title>
        <authorList>
            <person name="Clarke M."/>
            <person name="Lohan A.J."/>
            <person name="Liu B."/>
            <person name="Lagkouvardos I."/>
            <person name="Roy S."/>
            <person name="Zafar N."/>
            <person name="Bertelli C."/>
            <person name="Schilde C."/>
            <person name="Kianianmomeni A."/>
            <person name="Burglin T.R."/>
            <person name="Frech C."/>
            <person name="Turcotte B."/>
            <person name="Kopec K.O."/>
            <person name="Synnott J.M."/>
            <person name="Choo C."/>
            <person name="Paponov I."/>
            <person name="Finkler A."/>
            <person name="Soon Heng Tan C."/>
            <person name="Hutchins A.P."/>
            <person name="Weinmeier T."/>
            <person name="Rattei T."/>
            <person name="Chu J.S."/>
            <person name="Gimenez G."/>
            <person name="Irimia M."/>
            <person name="Rigden D.J."/>
            <person name="Fitzpatrick D.A."/>
            <person name="Lorenzo-Morales J."/>
            <person name="Bateman A."/>
            <person name="Chiu C.H."/>
            <person name="Tang P."/>
            <person name="Hegemann P."/>
            <person name="Fromm H."/>
            <person name="Raoult D."/>
            <person name="Greub G."/>
            <person name="Miranda-Saavedra D."/>
            <person name="Chen N."/>
            <person name="Nash P."/>
            <person name="Ginger M.L."/>
            <person name="Horn M."/>
            <person name="Schaap P."/>
            <person name="Caler L."/>
            <person name="Loftus B."/>
        </authorList>
    </citation>
    <scope>NUCLEOTIDE SEQUENCE [LARGE SCALE GENOMIC DNA]</scope>
    <source>
        <strain evidence="5 6">Neff</strain>
    </source>
</reference>
<feature type="region of interest" description="Disordered" evidence="3">
    <location>
        <begin position="1"/>
        <end position="32"/>
    </location>
</feature>
<dbReference type="EMBL" id="KB008053">
    <property type="protein sequence ID" value="ELR14440.1"/>
    <property type="molecule type" value="Genomic_DNA"/>
</dbReference>
<evidence type="ECO:0000259" key="4">
    <source>
        <dbReference type="PROSITE" id="PS50018"/>
    </source>
</evidence>
<dbReference type="GeneID" id="14915021"/>
<dbReference type="SMART" id="SM00323">
    <property type="entry name" value="RasGAP"/>
    <property type="match status" value="1"/>
</dbReference>
<dbReference type="Pfam" id="PF00616">
    <property type="entry name" value="RasGAP"/>
    <property type="match status" value="1"/>
</dbReference>
<proteinExistence type="predicted"/>
<dbReference type="InterPro" id="IPR001936">
    <property type="entry name" value="RasGAP_dom"/>
</dbReference>
<feature type="coiled-coil region" evidence="2">
    <location>
        <begin position="476"/>
        <end position="503"/>
    </location>
</feature>
<keyword evidence="1" id="KW-0343">GTPase activation</keyword>
<evidence type="ECO:0000256" key="2">
    <source>
        <dbReference type="SAM" id="Coils"/>
    </source>
</evidence>
<evidence type="ECO:0000256" key="1">
    <source>
        <dbReference type="ARBA" id="ARBA00022468"/>
    </source>
</evidence>
<dbReference type="SMR" id="L8GMY5"/>
<dbReference type="RefSeq" id="XP_004336453.1">
    <property type="nucleotide sequence ID" value="XM_004336405.1"/>
</dbReference>